<dbReference type="GO" id="GO:0032367">
    <property type="term" value="P:intracellular cholesterol transport"/>
    <property type="evidence" value="ECO:0007669"/>
    <property type="project" value="InterPro"/>
</dbReference>
<dbReference type="PANTHER" id="PTHR32059">
    <property type="entry name" value="RAB11-BINDING PROTEIN RELCH"/>
    <property type="match status" value="1"/>
</dbReference>
<dbReference type="InterPro" id="IPR000357">
    <property type="entry name" value="HEAT"/>
</dbReference>
<dbReference type="STRING" id="84645.A0A498P2H0"/>
<dbReference type="EMBL" id="QBIY01004980">
    <property type="protein sequence ID" value="RXN38258.1"/>
    <property type="molecule type" value="Genomic_DNA"/>
</dbReference>
<sequence>MQKEIRSSLVLSMLQQMLAEDKADMVREAVVKSLGIIMGYIDDPDKYSQGFELMLLSLGDPSERVVSATHQVFIPAFAAWCTELGNLQAQLIPSLLTRIEKLLKGKPSVSRASPDGALVWSGPYICACALHRRTHVRDVYHPPGQ</sequence>
<protein>
    <submittedName>
        <fullName evidence="2">LisH domain and HEAT repeat-containing KIAA1468-like protein</fullName>
    </submittedName>
</protein>
<dbReference type="Proteomes" id="UP000290572">
    <property type="component" value="Unassembled WGS sequence"/>
</dbReference>
<dbReference type="AlphaFoldDB" id="A0A498P2H0"/>
<accession>A0A498P2H0</accession>
<proteinExistence type="predicted"/>
<evidence type="ECO:0000313" key="3">
    <source>
        <dbReference type="Proteomes" id="UP000290572"/>
    </source>
</evidence>
<dbReference type="Gene3D" id="1.25.10.10">
    <property type="entry name" value="Leucine-rich Repeat Variant"/>
    <property type="match status" value="1"/>
</dbReference>
<evidence type="ECO:0000256" key="1">
    <source>
        <dbReference type="ARBA" id="ARBA00022737"/>
    </source>
</evidence>
<dbReference type="InterPro" id="IPR011989">
    <property type="entry name" value="ARM-like"/>
</dbReference>
<name>A0A498P2H0_LABRO</name>
<comment type="caution">
    <text evidence="2">The sequence shown here is derived from an EMBL/GenBank/DDBJ whole genome shotgun (WGS) entry which is preliminary data.</text>
</comment>
<dbReference type="GO" id="GO:0055037">
    <property type="term" value="C:recycling endosome"/>
    <property type="evidence" value="ECO:0007669"/>
    <property type="project" value="TreeGrafter"/>
</dbReference>
<dbReference type="SUPFAM" id="SSF48371">
    <property type="entry name" value="ARM repeat"/>
    <property type="match status" value="1"/>
</dbReference>
<dbReference type="Pfam" id="PF02985">
    <property type="entry name" value="HEAT"/>
    <property type="match status" value="1"/>
</dbReference>
<dbReference type="GO" id="GO:0005802">
    <property type="term" value="C:trans-Golgi network"/>
    <property type="evidence" value="ECO:0007669"/>
    <property type="project" value="InterPro"/>
</dbReference>
<dbReference type="PANTHER" id="PTHR32059:SF0">
    <property type="entry name" value="RAB11-BINDING PROTEIN RELCH"/>
    <property type="match status" value="1"/>
</dbReference>
<gene>
    <name evidence="2" type="ORF">ROHU_001285</name>
</gene>
<reference evidence="2 3" key="1">
    <citation type="submission" date="2018-03" db="EMBL/GenBank/DDBJ databases">
        <title>Draft genome sequence of Rohu Carp (Labeo rohita).</title>
        <authorList>
            <person name="Das P."/>
            <person name="Kushwaha B."/>
            <person name="Joshi C.G."/>
            <person name="Kumar D."/>
            <person name="Nagpure N.S."/>
            <person name="Sahoo L."/>
            <person name="Das S.P."/>
            <person name="Bit A."/>
            <person name="Patnaik S."/>
            <person name="Meher P.K."/>
            <person name="Jayasankar P."/>
            <person name="Koringa P.G."/>
            <person name="Patel N.V."/>
            <person name="Hinsu A.T."/>
            <person name="Kumar R."/>
            <person name="Pandey M."/>
            <person name="Agarwal S."/>
            <person name="Srivastava S."/>
            <person name="Singh M."/>
            <person name="Iquebal M.A."/>
            <person name="Jaiswal S."/>
            <person name="Angadi U.B."/>
            <person name="Kumar N."/>
            <person name="Raza M."/>
            <person name="Shah T.M."/>
            <person name="Rai A."/>
            <person name="Jena J.K."/>
        </authorList>
    </citation>
    <scope>NUCLEOTIDE SEQUENCE [LARGE SCALE GENOMIC DNA]</scope>
    <source>
        <strain evidence="2">DASCIFA01</strain>
        <tissue evidence="2">Testis</tissue>
    </source>
</reference>
<evidence type="ECO:0000313" key="2">
    <source>
        <dbReference type="EMBL" id="RXN38258.1"/>
    </source>
</evidence>
<keyword evidence="3" id="KW-1185">Reference proteome</keyword>
<dbReference type="InterPro" id="IPR016024">
    <property type="entry name" value="ARM-type_fold"/>
</dbReference>
<organism evidence="2 3">
    <name type="scientific">Labeo rohita</name>
    <name type="common">Indian major carp</name>
    <name type="synonym">Cyprinus rohita</name>
    <dbReference type="NCBI Taxonomy" id="84645"/>
    <lineage>
        <taxon>Eukaryota</taxon>
        <taxon>Metazoa</taxon>
        <taxon>Chordata</taxon>
        <taxon>Craniata</taxon>
        <taxon>Vertebrata</taxon>
        <taxon>Euteleostomi</taxon>
        <taxon>Actinopterygii</taxon>
        <taxon>Neopterygii</taxon>
        <taxon>Teleostei</taxon>
        <taxon>Ostariophysi</taxon>
        <taxon>Cypriniformes</taxon>
        <taxon>Cyprinidae</taxon>
        <taxon>Labeoninae</taxon>
        <taxon>Labeonini</taxon>
        <taxon>Labeo</taxon>
    </lineage>
</organism>
<keyword evidence="1" id="KW-0677">Repeat</keyword>
<dbReference type="InterPro" id="IPR040362">
    <property type="entry name" value="RELCH"/>
</dbReference>